<dbReference type="Gene3D" id="3.30.160.40">
    <property type="entry name" value="Porphobilinogen deaminase, C-terminal domain"/>
    <property type="match status" value="1"/>
</dbReference>
<dbReference type="GO" id="GO:0004418">
    <property type="term" value="F:hydroxymethylbilane synthase activity"/>
    <property type="evidence" value="ECO:0007669"/>
    <property type="project" value="UniProtKB-UniRule"/>
</dbReference>
<keyword evidence="6 8" id="KW-0627">Porphyrin biosynthesis</keyword>
<dbReference type="FunFam" id="3.40.190.10:FF:000086">
    <property type="entry name" value="Probable porphobilinogen deaminase"/>
    <property type="match status" value="1"/>
</dbReference>
<comment type="catalytic activity">
    <reaction evidence="7 8">
        <text>4 porphobilinogen + H2O = hydroxymethylbilane + 4 NH4(+)</text>
        <dbReference type="Rhea" id="RHEA:13185"/>
        <dbReference type="ChEBI" id="CHEBI:15377"/>
        <dbReference type="ChEBI" id="CHEBI:28938"/>
        <dbReference type="ChEBI" id="CHEBI:57845"/>
        <dbReference type="ChEBI" id="CHEBI:58126"/>
        <dbReference type="EC" id="2.5.1.61"/>
    </reaction>
</comment>
<comment type="subunit">
    <text evidence="4 8">Monomer.</text>
</comment>
<evidence type="ECO:0000256" key="5">
    <source>
        <dbReference type="ARBA" id="ARBA00022679"/>
    </source>
</evidence>
<dbReference type="PROSITE" id="PS00533">
    <property type="entry name" value="PORPHOBILINOGEN_DEAM"/>
    <property type="match status" value="1"/>
</dbReference>
<evidence type="ECO:0000256" key="8">
    <source>
        <dbReference type="HAMAP-Rule" id="MF_00260"/>
    </source>
</evidence>
<feature type="domain" description="Porphobilinogen deaminase C-terminal" evidence="10">
    <location>
        <begin position="224"/>
        <end position="284"/>
    </location>
</feature>
<dbReference type="Proteomes" id="UP000777265">
    <property type="component" value="Unassembled WGS sequence"/>
</dbReference>
<dbReference type="SUPFAM" id="SSF53850">
    <property type="entry name" value="Periplasmic binding protein-like II"/>
    <property type="match status" value="1"/>
</dbReference>
<evidence type="ECO:0000313" key="12">
    <source>
        <dbReference type="Proteomes" id="UP000777265"/>
    </source>
</evidence>
<reference evidence="11" key="2">
    <citation type="submission" date="2020-01" db="EMBL/GenBank/DDBJ databases">
        <authorList>
            <person name="Campanaro S."/>
        </authorList>
    </citation>
    <scope>NUCLEOTIDE SEQUENCE</scope>
    <source>
        <strain evidence="11">AS06rmzACSIP_7</strain>
    </source>
</reference>
<evidence type="ECO:0000256" key="6">
    <source>
        <dbReference type="ARBA" id="ARBA00023244"/>
    </source>
</evidence>
<comment type="pathway">
    <text evidence="2">Porphyrin-containing compound metabolism; protoporphyrin-IX biosynthesis; coproporphyrinogen-III from 5-aminolevulinate: step 2/4.</text>
</comment>
<comment type="cofactor">
    <cofactor evidence="8">
        <name>dipyrromethane</name>
        <dbReference type="ChEBI" id="CHEBI:60342"/>
    </cofactor>
    <text evidence="8">Binds 1 dipyrromethane group covalently.</text>
</comment>
<dbReference type="AlphaFoldDB" id="A0A971M2U6"/>
<reference evidence="11" key="1">
    <citation type="journal article" date="2020" name="Biotechnol. Biofuels">
        <title>New insights from the biogas microbiome by comprehensive genome-resolved metagenomics of nearly 1600 species originating from multiple anaerobic digesters.</title>
        <authorList>
            <person name="Campanaro S."/>
            <person name="Treu L."/>
            <person name="Rodriguez-R L.M."/>
            <person name="Kovalovszki A."/>
            <person name="Ziels R.M."/>
            <person name="Maus I."/>
            <person name="Zhu X."/>
            <person name="Kougias P.G."/>
            <person name="Basile A."/>
            <person name="Luo G."/>
            <person name="Schluter A."/>
            <person name="Konstantinidis K.T."/>
            <person name="Angelidaki I."/>
        </authorList>
    </citation>
    <scope>NUCLEOTIDE SEQUENCE</scope>
    <source>
        <strain evidence="11">AS06rmzACSIP_7</strain>
    </source>
</reference>
<sequence length="300" mass="33284">MKKTWTIGTRGSALALKQAETVVLLLQTFYPDHEFRTRTIKTTGDSVWDRPVHLIGGKGLFVREIEAELLAGTIDFAVHSMKDMPTEIDEGLVIGAILKREDPRDAFISSKYDRLADMSEGDMLGTNSLRRKSQVLNFNNRITVIPLRGNVDTRIRKMVSNNLSGIILAWAGVKRMGFEAHVKEILPLDLMVPPSGQGAIGIETRNESTLLEMLQAINHRQSFQEVEIERSLQARIGGGCNVPLGINASISNSSLTLRAVFGREDGEILVRHTQVGTLDAAEEMIMDAFRQIRPYTGAEN</sequence>
<evidence type="ECO:0000259" key="9">
    <source>
        <dbReference type="Pfam" id="PF01379"/>
    </source>
</evidence>
<comment type="caution">
    <text evidence="11">The sequence shown here is derived from an EMBL/GenBank/DDBJ whole genome shotgun (WGS) entry which is preliminary data.</text>
</comment>
<proteinExistence type="inferred from homology"/>
<dbReference type="InterPro" id="IPR000860">
    <property type="entry name" value="HemC"/>
</dbReference>
<comment type="function">
    <text evidence="1 8">Tetrapolymerization of the monopyrrole PBG into the hydroxymethylbilane pre-uroporphyrinogen in several discrete steps.</text>
</comment>
<dbReference type="GO" id="GO:0006782">
    <property type="term" value="P:protoporphyrinogen IX biosynthetic process"/>
    <property type="evidence" value="ECO:0007669"/>
    <property type="project" value="UniProtKB-UniRule"/>
</dbReference>
<evidence type="ECO:0000256" key="7">
    <source>
        <dbReference type="ARBA" id="ARBA00048169"/>
    </source>
</evidence>
<dbReference type="InterPro" id="IPR022418">
    <property type="entry name" value="Porphobilinogen_deaminase_C"/>
</dbReference>
<dbReference type="PIRSF" id="PIRSF001438">
    <property type="entry name" value="4pyrrol_synth_OHMeBilane_synth"/>
    <property type="match status" value="1"/>
</dbReference>
<dbReference type="Gene3D" id="3.40.190.10">
    <property type="entry name" value="Periplasmic binding protein-like II"/>
    <property type="match status" value="2"/>
</dbReference>
<comment type="similarity">
    <text evidence="3 8">Belongs to the HMBS family.</text>
</comment>
<comment type="miscellaneous">
    <text evidence="8">The porphobilinogen subunits are added to the dipyrromethane group.</text>
</comment>
<feature type="modified residue" description="S-(dipyrrolylmethanemethyl)cysteine" evidence="8">
    <location>
        <position position="240"/>
    </location>
</feature>
<organism evidence="11 12">
    <name type="scientific">Syntrophorhabdus aromaticivorans</name>
    <dbReference type="NCBI Taxonomy" id="328301"/>
    <lineage>
        <taxon>Bacteria</taxon>
        <taxon>Pseudomonadati</taxon>
        <taxon>Thermodesulfobacteriota</taxon>
        <taxon>Syntrophorhabdia</taxon>
        <taxon>Syntrophorhabdales</taxon>
        <taxon>Syntrophorhabdaceae</taxon>
        <taxon>Syntrophorhabdus</taxon>
    </lineage>
</organism>
<dbReference type="HAMAP" id="MF_00260">
    <property type="entry name" value="Porphobil_deam"/>
    <property type="match status" value="1"/>
</dbReference>
<evidence type="ECO:0000256" key="4">
    <source>
        <dbReference type="ARBA" id="ARBA00011245"/>
    </source>
</evidence>
<keyword evidence="5 8" id="KW-0808">Transferase</keyword>
<accession>A0A971M2U6</accession>
<evidence type="ECO:0000256" key="1">
    <source>
        <dbReference type="ARBA" id="ARBA00002869"/>
    </source>
</evidence>
<dbReference type="EC" id="2.5.1.61" evidence="8"/>
<dbReference type="Pfam" id="PF03900">
    <property type="entry name" value="Porphobil_deamC"/>
    <property type="match status" value="1"/>
</dbReference>
<protein>
    <recommendedName>
        <fullName evidence="8">Porphobilinogen deaminase</fullName>
        <shortName evidence="8">PBG</shortName>
        <ecNumber evidence="8">2.5.1.61</ecNumber>
    </recommendedName>
    <alternativeName>
        <fullName evidence="8">Hydroxymethylbilane synthase</fullName>
        <shortName evidence="8">HMBS</shortName>
    </alternativeName>
    <alternativeName>
        <fullName evidence="8">Pre-uroporphyrinogen synthase</fullName>
    </alternativeName>
</protein>
<dbReference type="SUPFAM" id="SSF54782">
    <property type="entry name" value="Porphobilinogen deaminase (hydroxymethylbilane synthase), C-terminal domain"/>
    <property type="match status" value="1"/>
</dbReference>
<gene>
    <name evidence="8 11" type="primary">hemC</name>
    <name evidence="11" type="ORF">GXY80_05845</name>
</gene>
<evidence type="ECO:0000256" key="3">
    <source>
        <dbReference type="ARBA" id="ARBA00005638"/>
    </source>
</evidence>
<dbReference type="Pfam" id="PF01379">
    <property type="entry name" value="Porphobil_deam"/>
    <property type="match status" value="1"/>
</dbReference>
<evidence type="ECO:0000256" key="2">
    <source>
        <dbReference type="ARBA" id="ARBA00004735"/>
    </source>
</evidence>
<dbReference type="NCBIfam" id="TIGR00212">
    <property type="entry name" value="hemC"/>
    <property type="match status" value="1"/>
</dbReference>
<dbReference type="GO" id="GO:0005737">
    <property type="term" value="C:cytoplasm"/>
    <property type="evidence" value="ECO:0007669"/>
    <property type="project" value="UniProtKB-UniRule"/>
</dbReference>
<dbReference type="PRINTS" id="PR00151">
    <property type="entry name" value="PORPHBDMNASE"/>
</dbReference>
<dbReference type="InterPro" id="IPR022417">
    <property type="entry name" value="Porphobilin_deaminase_N"/>
</dbReference>
<name>A0A971M2U6_9BACT</name>
<dbReference type="PANTHER" id="PTHR11557">
    <property type="entry name" value="PORPHOBILINOGEN DEAMINASE"/>
    <property type="match status" value="1"/>
</dbReference>
<feature type="domain" description="Porphobilinogen deaminase N-terminal" evidence="9">
    <location>
        <begin position="6"/>
        <end position="209"/>
    </location>
</feature>
<dbReference type="InterPro" id="IPR036803">
    <property type="entry name" value="Porphobilinogen_deaminase_C_sf"/>
</dbReference>
<dbReference type="InterPro" id="IPR022419">
    <property type="entry name" value="Porphobilin_deaminase_cofac_BS"/>
</dbReference>
<dbReference type="EMBL" id="JAAYEE010000098">
    <property type="protein sequence ID" value="NLW34993.1"/>
    <property type="molecule type" value="Genomic_DNA"/>
</dbReference>
<evidence type="ECO:0000313" key="11">
    <source>
        <dbReference type="EMBL" id="NLW34993.1"/>
    </source>
</evidence>
<evidence type="ECO:0000259" key="10">
    <source>
        <dbReference type="Pfam" id="PF03900"/>
    </source>
</evidence>
<dbReference type="FunFam" id="3.40.190.10:FF:000005">
    <property type="entry name" value="Porphobilinogen deaminase"/>
    <property type="match status" value="1"/>
</dbReference>
<dbReference type="PANTHER" id="PTHR11557:SF0">
    <property type="entry name" value="PORPHOBILINOGEN DEAMINASE"/>
    <property type="match status" value="1"/>
</dbReference>